<proteinExistence type="predicted"/>
<gene>
    <name evidence="2" type="ORF">Goarm_011312</name>
</gene>
<evidence type="ECO:0000313" key="3">
    <source>
        <dbReference type="Proteomes" id="UP000593575"/>
    </source>
</evidence>
<dbReference type="Proteomes" id="UP000593575">
    <property type="component" value="Unassembled WGS sequence"/>
</dbReference>
<feature type="compositionally biased region" description="Polar residues" evidence="1">
    <location>
        <begin position="180"/>
        <end position="189"/>
    </location>
</feature>
<sequence>MDLASITKKPLSWKDRLIGTGLQAEGQTTTSNAFSDEGEFELSKIDVVCSLVNGILLISFSERIAMHMYKRRILWEIGGLVGKVAKLDFNMDNGVRGRANEPKESEESVAHGEGEQTRNTTSNTDDLPKNSDGYGPWILVERRGRRPPRTTKRSGSQDPEPTNNSRFHALETLADDEGTQEQGSGLETETGQRKTGPDVSHVMKEAGLSHIVRVRGKGETYLVHGGGALTEERIFPSLLESDVVEQMRSNREEHAQSTVFVGERGEEATKEKRLAGVVMEASSHSSQQSRPDGLQEVMMSIMKDILDSSQCSVVAFKGNICLDSSTGSPVGRLGAVGHRAVQGILRAEWGKSSGNG</sequence>
<protein>
    <submittedName>
        <fullName evidence="2">Uncharacterized protein</fullName>
    </submittedName>
</protein>
<evidence type="ECO:0000313" key="2">
    <source>
        <dbReference type="EMBL" id="MBA0826466.1"/>
    </source>
</evidence>
<comment type="caution">
    <text evidence="2">The sequence shown here is derived from an EMBL/GenBank/DDBJ whole genome shotgun (WGS) entry which is preliminary data.</text>
</comment>
<dbReference type="EMBL" id="JABFAE010000004">
    <property type="protein sequence ID" value="MBA0826466.1"/>
    <property type="molecule type" value="Genomic_DNA"/>
</dbReference>
<accession>A0A7J9IWF6</accession>
<feature type="compositionally biased region" description="Basic and acidic residues" evidence="1">
    <location>
        <begin position="98"/>
        <end position="116"/>
    </location>
</feature>
<dbReference type="AlphaFoldDB" id="A0A7J9IWF6"/>
<evidence type="ECO:0000256" key="1">
    <source>
        <dbReference type="SAM" id="MobiDB-lite"/>
    </source>
</evidence>
<keyword evidence="3" id="KW-1185">Reference proteome</keyword>
<reference evidence="2 3" key="1">
    <citation type="journal article" date="2019" name="Genome Biol. Evol.">
        <title>Insights into the evolution of the New World diploid cottons (Gossypium, subgenus Houzingenia) based on genome sequencing.</title>
        <authorList>
            <person name="Grover C.E."/>
            <person name="Arick M.A. 2nd"/>
            <person name="Thrash A."/>
            <person name="Conover J.L."/>
            <person name="Sanders W.S."/>
            <person name="Peterson D.G."/>
            <person name="Frelichowski J.E."/>
            <person name="Scheffler J.A."/>
            <person name="Scheffler B.E."/>
            <person name="Wendel J.F."/>
        </authorList>
    </citation>
    <scope>NUCLEOTIDE SEQUENCE [LARGE SCALE GENOMIC DNA]</scope>
    <source>
        <strain evidence="2">6</strain>
        <tissue evidence="2">Leaf</tissue>
    </source>
</reference>
<feature type="region of interest" description="Disordered" evidence="1">
    <location>
        <begin position="96"/>
        <end position="199"/>
    </location>
</feature>
<organism evidence="2 3">
    <name type="scientific">Gossypium armourianum</name>
    <dbReference type="NCBI Taxonomy" id="34283"/>
    <lineage>
        <taxon>Eukaryota</taxon>
        <taxon>Viridiplantae</taxon>
        <taxon>Streptophyta</taxon>
        <taxon>Embryophyta</taxon>
        <taxon>Tracheophyta</taxon>
        <taxon>Spermatophyta</taxon>
        <taxon>Magnoliopsida</taxon>
        <taxon>eudicotyledons</taxon>
        <taxon>Gunneridae</taxon>
        <taxon>Pentapetalae</taxon>
        <taxon>rosids</taxon>
        <taxon>malvids</taxon>
        <taxon>Malvales</taxon>
        <taxon>Malvaceae</taxon>
        <taxon>Malvoideae</taxon>
        <taxon>Gossypium</taxon>
    </lineage>
</organism>
<name>A0A7J9IWF6_9ROSI</name>
<feature type="compositionally biased region" description="Basic residues" evidence="1">
    <location>
        <begin position="143"/>
        <end position="152"/>
    </location>
</feature>
<feature type="compositionally biased region" description="Polar residues" evidence="1">
    <location>
        <begin position="157"/>
        <end position="166"/>
    </location>
</feature>
<feature type="compositionally biased region" description="Basic and acidic residues" evidence="1">
    <location>
        <begin position="190"/>
        <end position="199"/>
    </location>
</feature>